<dbReference type="PROSITE" id="PS51257">
    <property type="entry name" value="PROKAR_LIPOPROTEIN"/>
    <property type="match status" value="1"/>
</dbReference>
<protein>
    <recommendedName>
        <fullName evidence="3">SdiA-regulated</fullName>
    </recommendedName>
</protein>
<evidence type="ECO:0000313" key="2">
    <source>
        <dbReference type="Proteomes" id="UP000199138"/>
    </source>
</evidence>
<evidence type="ECO:0008006" key="3">
    <source>
        <dbReference type="Google" id="ProtNLM"/>
    </source>
</evidence>
<organism evidence="1 2">
    <name type="scientific">Pustulibacterium marinum</name>
    <dbReference type="NCBI Taxonomy" id="1224947"/>
    <lineage>
        <taxon>Bacteria</taxon>
        <taxon>Pseudomonadati</taxon>
        <taxon>Bacteroidota</taxon>
        <taxon>Flavobacteriia</taxon>
        <taxon>Flavobacteriales</taxon>
        <taxon>Flavobacteriaceae</taxon>
        <taxon>Pustulibacterium</taxon>
    </lineage>
</organism>
<proteinExistence type="predicted"/>
<dbReference type="RefSeq" id="WP_093022384.1">
    <property type="nucleotide sequence ID" value="NZ_FPBK01000001.1"/>
</dbReference>
<dbReference type="AlphaFoldDB" id="A0A1I7EYN9"/>
<dbReference type="EMBL" id="FPBK01000001">
    <property type="protein sequence ID" value="SFU29053.1"/>
    <property type="molecule type" value="Genomic_DNA"/>
</dbReference>
<dbReference type="OrthoDB" id="5599486at2"/>
<evidence type="ECO:0000313" key="1">
    <source>
        <dbReference type="EMBL" id="SFU29053.1"/>
    </source>
</evidence>
<reference evidence="1 2" key="1">
    <citation type="submission" date="2016-10" db="EMBL/GenBank/DDBJ databases">
        <authorList>
            <person name="de Groot N.N."/>
        </authorList>
    </citation>
    <scope>NUCLEOTIDE SEQUENCE [LARGE SCALE GENOMIC DNA]</scope>
    <source>
        <strain evidence="1 2">CGMCC 1.12333</strain>
    </source>
</reference>
<name>A0A1I7EYN9_9FLAO</name>
<sequence>MKFLQTLLFSVLLTTSCSNYGQLKPVAELPKDLKENSGMVMLSKKSIWFIEDSGNENEIYQVDFDGKIMNTIEIENAKNEDWEELAKDDDDNVFIGDFGNNKNERKDLTIYIIPNPEKLDDDKVKAEKITFNYPEQEHFPSKKKNRIYDSEAFFYLDGNLYIFTKDRSEPYSGVCSLYKIPAKPGDYEAKLIDTFHFGDTFDTGSITSATISTNHKKVVLLTHEMIYILEDFEDDDFFTGKLTKLNMEHVSQKESVCFKNKNTLLISDEAEKHSKPMLYEMKLN</sequence>
<dbReference type="STRING" id="1224947.SAMN05216480_101435"/>
<gene>
    <name evidence="1" type="ORF">SAMN05216480_101435</name>
</gene>
<dbReference type="Proteomes" id="UP000199138">
    <property type="component" value="Unassembled WGS sequence"/>
</dbReference>
<keyword evidence="2" id="KW-1185">Reference proteome</keyword>
<accession>A0A1I7EYN9</accession>